<organism evidence="1 2">
    <name type="scientific">Bauhinia variegata</name>
    <name type="common">Purple orchid tree</name>
    <name type="synonym">Phanera variegata</name>
    <dbReference type="NCBI Taxonomy" id="167791"/>
    <lineage>
        <taxon>Eukaryota</taxon>
        <taxon>Viridiplantae</taxon>
        <taxon>Streptophyta</taxon>
        <taxon>Embryophyta</taxon>
        <taxon>Tracheophyta</taxon>
        <taxon>Spermatophyta</taxon>
        <taxon>Magnoliopsida</taxon>
        <taxon>eudicotyledons</taxon>
        <taxon>Gunneridae</taxon>
        <taxon>Pentapetalae</taxon>
        <taxon>rosids</taxon>
        <taxon>fabids</taxon>
        <taxon>Fabales</taxon>
        <taxon>Fabaceae</taxon>
        <taxon>Cercidoideae</taxon>
        <taxon>Cercideae</taxon>
        <taxon>Bauhiniinae</taxon>
        <taxon>Bauhinia</taxon>
    </lineage>
</organism>
<reference evidence="1 2" key="1">
    <citation type="journal article" date="2022" name="DNA Res.">
        <title>Chromosomal-level genome assembly of the orchid tree Bauhinia variegata (Leguminosae; Cercidoideae) supports the allotetraploid origin hypothesis of Bauhinia.</title>
        <authorList>
            <person name="Zhong Y."/>
            <person name="Chen Y."/>
            <person name="Zheng D."/>
            <person name="Pang J."/>
            <person name="Liu Y."/>
            <person name="Luo S."/>
            <person name="Meng S."/>
            <person name="Qian L."/>
            <person name="Wei D."/>
            <person name="Dai S."/>
            <person name="Zhou R."/>
        </authorList>
    </citation>
    <scope>NUCLEOTIDE SEQUENCE [LARGE SCALE GENOMIC DNA]</scope>
    <source>
        <strain evidence="1">BV-YZ2020</strain>
    </source>
</reference>
<sequence length="70" mass="7977">MSSSNSWTAKDDKAFETALAIYDKDSPQRWQDIAKAVGGKTVEEVKRRYQLLVDDLKLIESDQVPSPDYK</sequence>
<proteinExistence type="predicted"/>
<name>A0ACB9PTQ4_BAUVA</name>
<dbReference type="EMBL" id="CM039428">
    <property type="protein sequence ID" value="KAI4352184.1"/>
    <property type="molecule type" value="Genomic_DNA"/>
</dbReference>
<keyword evidence="2" id="KW-1185">Reference proteome</keyword>
<accession>A0ACB9PTQ4</accession>
<dbReference type="Proteomes" id="UP000828941">
    <property type="component" value="Chromosome 3"/>
</dbReference>
<evidence type="ECO:0000313" key="1">
    <source>
        <dbReference type="EMBL" id="KAI4352184.1"/>
    </source>
</evidence>
<gene>
    <name evidence="1" type="ORF">L6164_006458</name>
</gene>
<evidence type="ECO:0000313" key="2">
    <source>
        <dbReference type="Proteomes" id="UP000828941"/>
    </source>
</evidence>
<protein>
    <submittedName>
        <fullName evidence="1">Uncharacterized protein</fullName>
    </submittedName>
</protein>
<comment type="caution">
    <text evidence="1">The sequence shown here is derived from an EMBL/GenBank/DDBJ whole genome shotgun (WGS) entry which is preliminary data.</text>
</comment>